<evidence type="ECO:0000259" key="2">
    <source>
        <dbReference type="PROSITE" id="PS50097"/>
    </source>
</evidence>
<evidence type="ECO:0000313" key="4">
    <source>
        <dbReference type="Proteomes" id="UP000777438"/>
    </source>
</evidence>
<proteinExistence type="predicted"/>
<evidence type="ECO:0000313" key="3">
    <source>
        <dbReference type="EMBL" id="KAH6898807.1"/>
    </source>
</evidence>
<feature type="region of interest" description="Disordered" evidence="1">
    <location>
        <begin position="1"/>
        <end position="33"/>
    </location>
</feature>
<reference evidence="3 4" key="1">
    <citation type="journal article" date="2021" name="Nat. Commun.">
        <title>Genetic determinants of endophytism in the Arabidopsis root mycobiome.</title>
        <authorList>
            <person name="Mesny F."/>
            <person name="Miyauchi S."/>
            <person name="Thiergart T."/>
            <person name="Pickel B."/>
            <person name="Atanasova L."/>
            <person name="Karlsson M."/>
            <person name="Huettel B."/>
            <person name="Barry K.W."/>
            <person name="Haridas S."/>
            <person name="Chen C."/>
            <person name="Bauer D."/>
            <person name="Andreopoulos W."/>
            <person name="Pangilinan J."/>
            <person name="LaButti K."/>
            <person name="Riley R."/>
            <person name="Lipzen A."/>
            <person name="Clum A."/>
            <person name="Drula E."/>
            <person name="Henrissat B."/>
            <person name="Kohler A."/>
            <person name="Grigoriev I.V."/>
            <person name="Martin F.M."/>
            <person name="Hacquard S."/>
        </authorList>
    </citation>
    <scope>NUCLEOTIDE SEQUENCE [LARGE SCALE GENOMIC DNA]</scope>
    <source>
        <strain evidence="3 4">MPI-CAGE-CH-0241</strain>
    </source>
</reference>
<dbReference type="CDD" id="cd18186">
    <property type="entry name" value="BTB_POZ_ZBTB_KLHL-like"/>
    <property type="match status" value="1"/>
</dbReference>
<dbReference type="OrthoDB" id="4845755at2759"/>
<dbReference type="PROSITE" id="PS50097">
    <property type="entry name" value="BTB"/>
    <property type="match status" value="1"/>
</dbReference>
<dbReference type="InterPro" id="IPR000210">
    <property type="entry name" value="BTB/POZ_dom"/>
</dbReference>
<dbReference type="SUPFAM" id="SSF54695">
    <property type="entry name" value="POZ domain"/>
    <property type="match status" value="1"/>
</dbReference>
<dbReference type="Proteomes" id="UP000777438">
    <property type="component" value="Unassembled WGS sequence"/>
</dbReference>
<evidence type="ECO:0000256" key="1">
    <source>
        <dbReference type="SAM" id="MobiDB-lite"/>
    </source>
</evidence>
<sequence>MAVHRHIINSYSPIPRPSRHSRPESSTRRFSLDTTTPYNKYFVAKRELRKRNSTMHRCSIDGRPKKRPPASTPVSARKNETSKKLRPASPPRVSPWACKSSTSFASPDFPALPRAGDKPPCPVLEPPVSVSATRSSRASSGSSYPQSGNGDAGVRIDADAEADASQLPLTTRSVSTCSDSSSRHLFEAAAKEATANLWTRPFGADVVVQSNTMTFRIHRNIVEPESGWFQDNLQPPNRDGSPVHVYMDCSGEAAAHCLRFAYTGNVTAELEVFEFDETSPWDVSHLARCVLAYAAAVYLRMGKLAARLLQNVEKTCKELGKLVVTWSYLGRPMDYHEWMRFSFHYHNALDILYYYGTQDLMVPMRLAMASVFDATLFWLVGQPVFNPSSWANVYPTLMLDLAEYRRLLRDSNPSMNSPVAPDAVLNKLFKSSKGDERVGMDLTDKSFSRTALDIEEGVELNYRRSSL</sequence>
<accession>A0A9P8WIZ0</accession>
<gene>
    <name evidence="3" type="ORF">B0T10DRAFT_543726</name>
</gene>
<feature type="compositionally biased region" description="Low complexity" evidence="1">
    <location>
        <begin position="127"/>
        <end position="148"/>
    </location>
</feature>
<feature type="compositionally biased region" description="Basic and acidic residues" evidence="1">
    <location>
        <begin position="21"/>
        <end position="31"/>
    </location>
</feature>
<keyword evidence="4" id="KW-1185">Reference proteome</keyword>
<feature type="domain" description="BTB" evidence="2">
    <location>
        <begin position="204"/>
        <end position="270"/>
    </location>
</feature>
<name>A0A9P8WIZ0_9HYPO</name>
<dbReference type="InterPro" id="IPR011333">
    <property type="entry name" value="SKP1/BTB/POZ_sf"/>
</dbReference>
<comment type="caution">
    <text evidence="3">The sequence shown here is derived from an EMBL/GenBank/DDBJ whole genome shotgun (WGS) entry which is preliminary data.</text>
</comment>
<dbReference type="AlphaFoldDB" id="A0A9P8WIZ0"/>
<protein>
    <recommendedName>
        <fullName evidence="2">BTB domain-containing protein</fullName>
    </recommendedName>
</protein>
<dbReference type="EMBL" id="JAGPYM010000002">
    <property type="protein sequence ID" value="KAH6898807.1"/>
    <property type="molecule type" value="Genomic_DNA"/>
</dbReference>
<feature type="region of interest" description="Disordered" evidence="1">
    <location>
        <begin position="52"/>
        <end position="154"/>
    </location>
</feature>
<dbReference type="Gene3D" id="3.30.710.10">
    <property type="entry name" value="Potassium Channel Kv1.1, Chain A"/>
    <property type="match status" value="1"/>
</dbReference>
<organism evidence="3 4">
    <name type="scientific">Thelonectria olida</name>
    <dbReference type="NCBI Taxonomy" id="1576542"/>
    <lineage>
        <taxon>Eukaryota</taxon>
        <taxon>Fungi</taxon>
        <taxon>Dikarya</taxon>
        <taxon>Ascomycota</taxon>
        <taxon>Pezizomycotina</taxon>
        <taxon>Sordariomycetes</taxon>
        <taxon>Hypocreomycetidae</taxon>
        <taxon>Hypocreales</taxon>
        <taxon>Nectriaceae</taxon>
        <taxon>Thelonectria</taxon>
    </lineage>
</organism>